<dbReference type="InterPro" id="IPR028090">
    <property type="entry name" value="JAB_dom_prok"/>
</dbReference>
<organism evidence="7 9">
    <name type="scientific">Bradyrhizobium guangzhouense</name>
    <dbReference type="NCBI Taxonomy" id="1325095"/>
    <lineage>
        <taxon>Bacteria</taxon>
        <taxon>Pseudomonadati</taxon>
        <taxon>Pseudomonadota</taxon>
        <taxon>Alphaproteobacteria</taxon>
        <taxon>Hyphomicrobiales</taxon>
        <taxon>Nitrobacteraceae</taxon>
        <taxon>Bradyrhizobium</taxon>
    </lineage>
</organism>
<dbReference type="GO" id="GO:0006508">
    <property type="term" value="P:proteolysis"/>
    <property type="evidence" value="ECO:0007669"/>
    <property type="project" value="UniProtKB-KW"/>
</dbReference>
<evidence type="ECO:0000256" key="2">
    <source>
        <dbReference type="ARBA" id="ARBA00022723"/>
    </source>
</evidence>
<keyword evidence="7" id="KW-0614">Plasmid</keyword>
<reference evidence="8 10" key="2">
    <citation type="submission" date="2018-10" db="EMBL/GenBank/DDBJ databases">
        <title>Bradyrhizobium sp. nov., effective nodules isolated from peanut in China.</title>
        <authorList>
            <person name="Li Y."/>
        </authorList>
    </citation>
    <scope>NUCLEOTIDE SEQUENCE [LARGE SCALE GENOMIC DNA]</scope>
    <source>
        <strain evidence="8 10">CCBAU 53426</strain>
    </source>
</reference>
<dbReference type="Proteomes" id="UP000290401">
    <property type="component" value="Unassembled WGS sequence"/>
</dbReference>
<dbReference type="EMBL" id="RDQZ01000043">
    <property type="protein sequence ID" value="RXH06486.1"/>
    <property type="molecule type" value="Genomic_DNA"/>
</dbReference>
<dbReference type="KEGG" id="bgz:XH91_38305"/>
<proteinExistence type="predicted"/>
<keyword evidence="4" id="KW-0862">Zinc</keyword>
<evidence type="ECO:0000256" key="5">
    <source>
        <dbReference type="ARBA" id="ARBA00023049"/>
    </source>
</evidence>
<evidence type="ECO:0000256" key="3">
    <source>
        <dbReference type="ARBA" id="ARBA00022801"/>
    </source>
</evidence>
<geneLocation type="plasmid" evidence="7 9">
    <name>unnamed1</name>
</geneLocation>
<evidence type="ECO:0000313" key="10">
    <source>
        <dbReference type="Proteomes" id="UP000290401"/>
    </source>
</evidence>
<keyword evidence="2" id="KW-0479">Metal-binding</keyword>
<dbReference type="AlphaFoldDB" id="A0AAE5X943"/>
<dbReference type="GO" id="GO:0008237">
    <property type="term" value="F:metallopeptidase activity"/>
    <property type="evidence" value="ECO:0007669"/>
    <property type="project" value="UniProtKB-KW"/>
</dbReference>
<dbReference type="Gene3D" id="3.40.140.10">
    <property type="entry name" value="Cytidine Deaminase, domain 2"/>
    <property type="match status" value="1"/>
</dbReference>
<protein>
    <recommendedName>
        <fullName evidence="6">JAB domain-containing protein</fullName>
    </recommendedName>
</protein>
<keyword evidence="5" id="KW-0482">Metalloprotease</keyword>
<evidence type="ECO:0000256" key="1">
    <source>
        <dbReference type="ARBA" id="ARBA00022670"/>
    </source>
</evidence>
<accession>A0AAE5X943</accession>
<dbReference type="Pfam" id="PF14464">
    <property type="entry name" value="Prok-JAB"/>
    <property type="match status" value="1"/>
</dbReference>
<evidence type="ECO:0000313" key="8">
    <source>
        <dbReference type="EMBL" id="RXH06486.1"/>
    </source>
</evidence>
<evidence type="ECO:0000313" key="9">
    <source>
        <dbReference type="Proteomes" id="UP000288972"/>
    </source>
</evidence>
<name>A0AAE5X943_9BRAD</name>
<dbReference type="Proteomes" id="UP000288972">
    <property type="component" value="Plasmid unnamed1"/>
</dbReference>
<keyword evidence="10" id="KW-1185">Reference proteome</keyword>
<dbReference type="EMBL" id="CP030054">
    <property type="protein sequence ID" value="QAU51120.1"/>
    <property type="molecule type" value="Genomic_DNA"/>
</dbReference>
<dbReference type="GO" id="GO:0046872">
    <property type="term" value="F:metal ion binding"/>
    <property type="evidence" value="ECO:0007669"/>
    <property type="project" value="UniProtKB-KW"/>
</dbReference>
<dbReference type="SUPFAM" id="SSF102712">
    <property type="entry name" value="JAB1/MPN domain"/>
    <property type="match status" value="1"/>
</dbReference>
<evidence type="ECO:0000313" key="7">
    <source>
        <dbReference type="EMBL" id="QAU51120.1"/>
    </source>
</evidence>
<evidence type="ECO:0000259" key="6">
    <source>
        <dbReference type="Pfam" id="PF14464"/>
    </source>
</evidence>
<keyword evidence="1" id="KW-0645">Protease</keyword>
<evidence type="ECO:0000256" key="4">
    <source>
        <dbReference type="ARBA" id="ARBA00022833"/>
    </source>
</evidence>
<gene>
    <name evidence="8" type="ORF">EAS56_33995</name>
    <name evidence="7" type="ORF">XH91_38305</name>
</gene>
<reference evidence="7 9" key="1">
    <citation type="submission" date="2018-06" db="EMBL/GenBank/DDBJ databases">
        <title>Comparative genomics of rhizobia nodulating Arachis hypogaea in China.</title>
        <authorList>
            <person name="Li Y."/>
        </authorList>
    </citation>
    <scope>NUCLEOTIDE SEQUENCE [LARGE SCALE GENOMIC DNA]</scope>
    <source>
        <strain evidence="7 9">CCBAU 51670</strain>
        <plasmid evidence="7 9">unnamed1</plasmid>
    </source>
</reference>
<keyword evidence="3" id="KW-0378">Hydrolase</keyword>
<sequence length="158" mass="17971">MSRLRRKRMIFLAKGRLVTLADAVAQELARFAAPPESDREAGGILLGRYRGPHVEVLKCTTPMPEDRRTRFGFVRQDKGHQEIASREWFESGGAVNFVGEWHTHPERHPTPSWVDRRSWRKQLRRHKSDPLVFIIVGTAATYCEIGSDGHLVAMGKIG</sequence>
<feature type="domain" description="JAB" evidence="6">
    <location>
        <begin position="33"/>
        <end position="138"/>
    </location>
</feature>